<gene>
    <name evidence="1" type="ORF">Hamer_G026580</name>
</gene>
<evidence type="ECO:0000313" key="2">
    <source>
        <dbReference type="Proteomes" id="UP000747542"/>
    </source>
</evidence>
<keyword evidence="2" id="KW-1185">Reference proteome</keyword>
<organism evidence="1 2">
    <name type="scientific">Homarus americanus</name>
    <name type="common">American lobster</name>
    <dbReference type="NCBI Taxonomy" id="6706"/>
    <lineage>
        <taxon>Eukaryota</taxon>
        <taxon>Metazoa</taxon>
        <taxon>Ecdysozoa</taxon>
        <taxon>Arthropoda</taxon>
        <taxon>Crustacea</taxon>
        <taxon>Multicrustacea</taxon>
        <taxon>Malacostraca</taxon>
        <taxon>Eumalacostraca</taxon>
        <taxon>Eucarida</taxon>
        <taxon>Decapoda</taxon>
        <taxon>Pleocyemata</taxon>
        <taxon>Astacidea</taxon>
        <taxon>Nephropoidea</taxon>
        <taxon>Nephropidae</taxon>
        <taxon>Homarus</taxon>
    </lineage>
</organism>
<dbReference type="AlphaFoldDB" id="A0A8J5JXA9"/>
<dbReference type="EMBL" id="JAHLQT010022666">
    <property type="protein sequence ID" value="KAG7166110.1"/>
    <property type="molecule type" value="Genomic_DNA"/>
</dbReference>
<dbReference type="Proteomes" id="UP000747542">
    <property type="component" value="Unassembled WGS sequence"/>
</dbReference>
<accession>A0A8J5JXA9</accession>
<name>A0A8J5JXA9_HOMAM</name>
<protein>
    <submittedName>
        <fullName evidence="1">Uncharacterized protein</fullName>
    </submittedName>
</protein>
<proteinExistence type="predicted"/>
<comment type="caution">
    <text evidence="1">The sequence shown here is derived from an EMBL/GenBank/DDBJ whole genome shotgun (WGS) entry which is preliminary data.</text>
</comment>
<evidence type="ECO:0000313" key="1">
    <source>
        <dbReference type="EMBL" id="KAG7166110.1"/>
    </source>
</evidence>
<reference evidence="1" key="1">
    <citation type="journal article" date="2021" name="Sci. Adv.">
        <title>The American lobster genome reveals insights on longevity, neural, and immune adaptations.</title>
        <authorList>
            <person name="Polinski J.M."/>
            <person name="Zimin A.V."/>
            <person name="Clark K.F."/>
            <person name="Kohn A.B."/>
            <person name="Sadowski N."/>
            <person name="Timp W."/>
            <person name="Ptitsyn A."/>
            <person name="Khanna P."/>
            <person name="Romanova D.Y."/>
            <person name="Williams P."/>
            <person name="Greenwood S.J."/>
            <person name="Moroz L.L."/>
            <person name="Walt D.R."/>
            <person name="Bodnar A.G."/>
        </authorList>
    </citation>
    <scope>NUCLEOTIDE SEQUENCE</scope>
    <source>
        <strain evidence="1">GMGI-L3</strain>
    </source>
</reference>
<sequence>MKVSAIYELTASLNPFITGYKGEFLVWWVWGFLTNLTATGHKDKLEDGTCVRRPDSPENIRLRHW</sequence>